<reference evidence="5 6" key="1">
    <citation type="submission" date="2024-10" db="EMBL/GenBank/DDBJ databases">
        <title>The Natural Products Discovery Center: Release of the First 8490 Sequenced Strains for Exploring Actinobacteria Biosynthetic Diversity.</title>
        <authorList>
            <person name="Kalkreuter E."/>
            <person name="Kautsar S.A."/>
            <person name="Yang D."/>
            <person name="Bader C.D."/>
            <person name="Teijaro C.N."/>
            <person name="Fluegel L."/>
            <person name="Davis C.M."/>
            <person name="Simpson J.R."/>
            <person name="Lauterbach L."/>
            <person name="Steele A.D."/>
            <person name="Gui C."/>
            <person name="Meng S."/>
            <person name="Li G."/>
            <person name="Viehrig K."/>
            <person name="Ye F."/>
            <person name="Su P."/>
            <person name="Kiefer A.F."/>
            <person name="Nichols A."/>
            <person name="Cepeda A.J."/>
            <person name="Yan W."/>
            <person name="Fan B."/>
            <person name="Jiang Y."/>
            <person name="Adhikari A."/>
            <person name="Zheng C.-J."/>
            <person name="Schuster L."/>
            <person name="Cowan T.M."/>
            <person name="Smanski M.J."/>
            <person name="Chevrette M.G."/>
            <person name="De Carvalho L.P.S."/>
            <person name="Shen B."/>
        </authorList>
    </citation>
    <scope>NUCLEOTIDE SEQUENCE [LARGE SCALE GENOMIC DNA]</scope>
    <source>
        <strain evidence="5 6">NPDC003029</strain>
    </source>
</reference>
<evidence type="ECO:0000259" key="4">
    <source>
        <dbReference type="Pfam" id="PF25023"/>
    </source>
</evidence>
<keyword evidence="6" id="KW-1185">Reference proteome</keyword>
<evidence type="ECO:0000256" key="1">
    <source>
        <dbReference type="ARBA" id="ARBA00022737"/>
    </source>
</evidence>
<evidence type="ECO:0000313" key="5">
    <source>
        <dbReference type="EMBL" id="MFF3343267.1"/>
    </source>
</evidence>
<dbReference type="Pfam" id="PF13930">
    <property type="entry name" value="Endonuclea_NS_2"/>
    <property type="match status" value="1"/>
</dbReference>
<proteinExistence type="predicted"/>
<accession>A0ABW6RNX2</accession>
<dbReference type="Pfam" id="PF25023">
    <property type="entry name" value="TEN_YD-shell"/>
    <property type="match status" value="1"/>
</dbReference>
<evidence type="ECO:0000313" key="6">
    <source>
        <dbReference type="Proteomes" id="UP001601976"/>
    </source>
</evidence>
<dbReference type="InterPro" id="IPR056823">
    <property type="entry name" value="TEN-like_YD-shell"/>
</dbReference>
<feature type="domain" description="Type VII secretion system protein EssD-like" evidence="3">
    <location>
        <begin position="158"/>
        <end position="277"/>
    </location>
</feature>
<comment type="caution">
    <text evidence="5">The sequence shown here is derived from an EMBL/GenBank/DDBJ whole genome shotgun (WGS) entry which is preliminary data.</text>
</comment>
<dbReference type="RefSeq" id="WP_387898851.1">
    <property type="nucleotide sequence ID" value="NZ_JBIAPK010000013.1"/>
</dbReference>
<sequence length="304" mass="34058">MAEQQNNGVTLVWDYLGLQPLAQRESKADEAQEEIDRRFFAIVTDLAGAPSELIGPDGTPTWRGRSTAWGATQSHRHATAYTPLRYPGQYFDPETGLHYNVNRYYDPDLGRYTSPDPLGLAPAVNHYTYVPNPFTLADPLGLAGCENDPTWGGRVVFVRDEHGRPYEMHATVTRDMLDEGTHADNRLRPPGFVHGTDRNQARGHLLARMLGGSGDTLDNLATLTQNPTNSPEMRDLEQSVYNAVSPDDGEIVQYSVYLEYTDDNQDSVPKWIQMEAEGSKGFKLEETLKNPDHAAQQDRRRRGI</sequence>
<feature type="region of interest" description="Disordered" evidence="2">
    <location>
        <begin position="283"/>
        <end position="304"/>
    </location>
</feature>
<feature type="compositionally biased region" description="Basic and acidic residues" evidence="2">
    <location>
        <begin position="283"/>
        <end position="298"/>
    </location>
</feature>
<dbReference type="InterPro" id="IPR022385">
    <property type="entry name" value="Rhs_assc_core"/>
</dbReference>
<dbReference type="EMBL" id="JBIAPK010000013">
    <property type="protein sequence ID" value="MFF3343267.1"/>
    <property type="molecule type" value="Genomic_DNA"/>
</dbReference>
<dbReference type="PANTHER" id="PTHR32305:SF15">
    <property type="entry name" value="PROTEIN RHSA-RELATED"/>
    <property type="match status" value="1"/>
</dbReference>
<dbReference type="Proteomes" id="UP001601976">
    <property type="component" value="Unassembled WGS sequence"/>
</dbReference>
<name>A0ABW6RNX2_9ACTN</name>
<dbReference type="PANTHER" id="PTHR32305">
    <property type="match status" value="1"/>
</dbReference>
<dbReference type="NCBIfam" id="TIGR03696">
    <property type="entry name" value="Rhs_assc_core"/>
    <property type="match status" value="1"/>
</dbReference>
<evidence type="ECO:0000259" key="3">
    <source>
        <dbReference type="Pfam" id="PF13930"/>
    </source>
</evidence>
<organism evidence="5 6">
    <name type="scientific">Streptomyces flavidovirens</name>
    <dbReference type="NCBI Taxonomy" id="67298"/>
    <lineage>
        <taxon>Bacteria</taxon>
        <taxon>Bacillati</taxon>
        <taxon>Actinomycetota</taxon>
        <taxon>Actinomycetes</taxon>
        <taxon>Kitasatosporales</taxon>
        <taxon>Streptomycetaceae</taxon>
        <taxon>Streptomyces</taxon>
    </lineage>
</organism>
<dbReference type="InterPro" id="IPR044929">
    <property type="entry name" value="DNA/RNA_non-sp_Endonuclease_sf"/>
</dbReference>
<dbReference type="Gene3D" id="3.40.570.10">
    <property type="entry name" value="Extracellular Endonuclease, subunit A"/>
    <property type="match status" value="1"/>
</dbReference>
<feature type="domain" description="Teneurin-like YD-shell" evidence="4">
    <location>
        <begin position="37"/>
        <end position="116"/>
    </location>
</feature>
<keyword evidence="1" id="KW-0677">Repeat</keyword>
<dbReference type="InterPro" id="IPR044927">
    <property type="entry name" value="Endonuclea_NS_2"/>
</dbReference>
<gene>
    <name evidence="5" type="ORF">ACFYWW_31995</name>
</gene>
<dbReference type="InterPro" id="IPR050708">
    <property type="entry name" value="T6SS_VgrG/RHS"/>
</dbReference>
<evidence type="ECO:0000256" key="2">
    <source>
        <dbReference type="SAM" id="MobiDB-lite"/>
    </source>
</evidence>
<dbReference type="PRINTS" id="PR00394">
    <property type="entry name" value="RHSPROTEIN"/>
</dbReference>
<dbReference type="Gene3D" id="2.180.10.10">
    <property type="entry name" value="RHS repeat-associated core"/>
    <property type="match status" value="1"/>
</dbReference>
<protein>
    <submittedName>
        <fullName evidence="5">RHS repeat-associated core domain-containing protein</fullName>
    </submittedName>
</protein>